<evidence type="ECO:0000256" key="1">
    <source>
        <dbReference type="ARBA" id="ARBA00022741"/>
    </source>
</evidence>
<accession>A0A085JFA7</accession>
<dbReference type="GO" id="GO:0003755">
    <property type="term" value="F:peptidyl-prolyl cis-trans isomerase activity"/>
    <property type="evidence" value="ECO:0007669"/>
    <property type="project" value="UniProtKB-EC"/>
</dbReference>
<evidence type="ECO:0000256" key="3">
    <source>
        <dbReference type="ARBA" id="ARBA00022840"/>
    </source>
</evidence>
<dbReference type="InterPro" id="IPR010016">
    <property type="entry name" value="PxpB"/>
</dbReference>
<dbReference type="EMBL" id="JMPR01000033">
    <property type="protein sequence ID" value="KFD19153.1"/>
    <property type="molecule type" value="Genomic_DNA"/>
</dbReference>
<reference evidence="5 6" key="1">
    <citation type="submission" date="2014-05" db="EMBL/GenBank/DDBJ databases">
        <title>ATOL: Assembling a taxonomically balanced genome-scale reconstruction of the evolutionary history of the Enterobacteriaceae.</title>
        <authorList>
            <person name="Plunkett G.III."/>
            <person name="Neeno-Eckwall E.C."/>
            <person name="Glasner J.D."/>
            <person name="Perna N.T."/>
        </authorList>
    </citation>
    <scope>NUCLEOTIDE SEQUENCE [LARGE SCALE GENOMIC DNA]</scope>
    <source>
        <strain evidence="5 6">ATCC 33301</strain>
    </source>
</reference>
<keyword evidence="1" id="KW-0547">Nucleotide-binding</keyword>
<evidence type="ECO:0000259" key="4">
    <source>
        <dbReference type="SMART" id="SM00796"/>
    </source>
</evidence>
<gene>
    <name evidence="5" type="ORF">GTPT_1939</name>
</gene>
<name>A0A085JFA7_9GAMM</name>
<dbReference type="Gene3D" id="3.30.1360.40">
    <property type="match status" value="1"/>
</dbReference>
<dbReference type="PANTHER" id="PTHR34698">
    <property type="entry name" value="5-OXOPROLINASE SUBUNIT B"/>
    <property type="match status" value="1"/>
</dbReference>
<dbReference type="NCBIfam" id="TIGR00370">
    <property type="entry name" value="5-oxoprolinase subunit PxpB"/>
    <property type="match status" value="1"/>
</dbReference>
<keyword evidence="2 5" id="KW-0378">Hydrolase</keyword>
<proteinExistence type="predicted"/>
<comment type="caution">
    <text evidence="5">The sequence shown here is derived from an EMBL/GenBank/DDBJ whole genome shotgun (WGS) entry which is preliminary data.</text>
</comment>
<keyword evidence="3" id="KW-0067">ATP-binding</keyword>
<dbReference type="EC" id="3.5.1.54" evidence="5"/>
<evidence type="ECO:0000256" key="2">
    <source>
        <dbReference type="ARBA" id="ARBA00022801"/>
    </source>
</evidence>
<dbReference type="EC" id="5.2.1.8" evidence="5"/>
<dbReference type="GO" id="GO:0004039">
    <property type="term" value="F:allophanate hydrolase activity"/>
    <property type="evidence" value="ECO:0007669"/>
    <property type="project" value="UniProtKB-EC"/>
</dbReference>
<dbReference type="InterPro" id="IPR003833">
    <property type="entry name" value="CT_C_D"/>
</dbReference>
<protein>
    <submittedName>
        <fullName evidence="5">Allophanate hydrolase 2 subunit 1</fullName>
        <ecNumber evidence="5">3.5.1.54</ecNumber>
        <ecNumber evidence="5">5.2.1.8</ecNumber>
    </submittedName>
</protein>
<evidence type="ECO:0000313" key="5">
    <source>
        <dbReference type="EMBL" id="KFD19153.1"/>
    </source>
</evidence>
<sequence length="249" mass="27236">MSGGLQVNDKTLPGDWVVQPIADQAINIDFGEVINTRVNERVTSLVAAIKKRQLPGITGLVPAYRSVTISYDALIIRQSELIHVLEELIVCGNMLKHAGKCWQIPACYGGEYGIDLLTSASALGLTTDELISLHSAAIYRIYMIGFMPGFAYLGGLDERLHLARRTSPRAEVPGGSISIGGQQSAIGSVAAPSGWHLLARTPVKNFDPNREQPFLFNAGENVRFIPVSERDYLDLMAERDFQPEWVTVA</sequence>
<dbReference type="PANTHER" id="PTHR34698:SF2">
    <property type="entry name" value="5-OXOPROLINASE SUBUNIT B"/>
    <property type="match status" value="1"/>
</dbReference>
<organism evidence="5 6">
    <name type="scientific">Tatumella ptyseos ATCC 33301</name>
    <dbReference type="NCBI Taxonomy" id="1005995"/>
    <lineage>
        <taxon>Bacteria</taxon>
        <taxon>Pseudomonadati</taxon>
        <taxon>Pseudomonadota</taxon>
        <taxon>Gammaproteobacteria</taxon>
        <taxon>Enterobacterales</taxon>
        <taxon>Erwiniaceae</taxon>
        <taxon>Tatumella</taxon>
    </lineage>
</organism>
<dbReference type="SUPFAM" id="SSF160467">
    <property type="entry name" value="PH0987 N-terminal domain-like"/>
    <property type="match status" value="1"/>
</dbReference>
<dbReference type="Gene3D" id="2.40.100.10">
    <property type="entry name" value="Cyclophilin-like"/>
    <property type="match status" value="1"/>
</dbReference>
<dbReference type="SMART" id="SM00796">
    <property type="entry name" value="AHS1"/>
    <property type="match status" value="1"/>
</dbReference>
<dbReference type="eggNOG" id="COG2049">
    <property type="taxonomic scope" value="Bacteria"/>
</dbReference>
<dbReference type="SUPFAM" id="SSF50891">
    <property type="entry name" value="Cyclophilin-like"/>
    <property type="match status" value="1"/>
</dbReference>
<keyword evidence="5" id="KW-0413">Isomerase</keyword>
<dbReference type="OrthoDB" id="9778567at2"/>
<dbReference type="Pfam" id="PF02682">
    <property type="entry name" value="CT_C_D"/>
    <property type="match status" value="1"/>
</dbReference>
<feature type="domain" description="Carboxyltransferase" evidence="4">
    <location>
        <begin position="16"/>
        <end position="216"/>
    </location>
</feature>
<dbReference type="InterPro" id="IPR029000">
    <property type="entry name" value="Cyclophilin-like_dom_sf"/>
</dbReference>
<keyword evidence="6" id="KW-1185">Reference proteome</keyword>
<evidence type="ECO:0000313" key="6">
    <source>
        <dbReference type="Proteomes" id="UP000028602"/>
    </source>
</evidence>
<dbReference type="AlphaFoldDB" id="A0A085JFA7"/>
<dbReference type="Proteomes" id="UP000028602">
    <property type="component" value="Unassembled WGS sequence"/>
</dbReference>
<dbReference type="GO" id="GO:0005524">
    <property type="term" value="F:ATP binding"/>
    <property type="evidence" value="ECO:0007669"/>
    <property type="project" value="UniProtKB-KW"/>
</dbReference>